<protein>
    <recommendedName>
        <fullName evidence="2">Azaphilone pigments biosynthesis cluster protein L N-terminal domain-containing protein</fullName>
    </recommendedName>
</protein>
<evidence type="ECO:0000259" key="2">
    <source>
        <dbReference type="Pfam" id="PF17111"/>
    </source>
</evidence>
<keyword evidence="4" id="KW-1185">Reference proteome</keyword>
<sequence>MDPLSITTGVITILQATTTVIAVCYDFRAALKNDSWSLTAIINELKSLRTILEDLEELVQDVGKANDLAKKRIFELLSDPDAGPLSSCQQELYALDKTIRASSYTATNGSKKKAILQALHWQLKDKEAKDCLIRIQRCKSTLSLALGADTALVKSCSRPCHFSSNDTDEEKRTSAGRPRYYGCLTSYDREHGL</sequence>
<dbReference type="EMBL" id="JAPEUY010000021">
    <property type="protein sequence ID" value="KAJ4362259.1"/>
    <property type="molecule type" value="Genomic_DNA"/>
</dbReference>
<comment type="caution">
    <text evidence="3">The sequence shown here is derived from an EMBL/GenBank/DDBJ whole genome shotgun (WGS) entry which is preliminary data.</text>
</comment>
<reference evidence="3" key="1">
    <citation type="submission" date="2022-10" db="EMBL/GenBank/DDBJ databases">
        <title>Tapping the CABI collections for fungal endophytes: first genome assemblies for Collariella, Neodidymelliopsis, Ascochyta clinopodiicola, Didymella pomorum, Didymosphaeria variabile, Neocosmospora piperis and Neocucurbitaria cava.</title>
        <authorList>
            <person name="Hill R."/>
        </authorList>
    </citation>
    <scope>NUCLEOTIDE SEQUENCE</scope>
    <source>
        <strain evidence="3">IMI 356814</strain>
    </source>
</reference>
<dbReference type="Proteomes" id="UP001140560">
    <property type="component" value="Unassembled WGS sequence"/>
</dbReference>
<name>A0A9W8Y0H8_9PLEO</name>
<evidence type="ECO:0000256" key="1">
    <source>
        <dbReference type="SAM" id="Coils"/>
    </source>
</evidence>
<keyword evidence="1" id="KW-0175">Coiled coil</keyword>
<evidence type="ECO:0000313" key="3">
    <source>
        <dbReference type="EMBL" id="KAJ4362259.1"/>
    </source>
</evidence>
<dbReference type="Pfam" id="PF17111">
    <property type="entry name" value="PigL_N"/>
    <property type="match status" value="1"/>
</dbReference>
<gene>
    <name evidence="3" type="ORF">N0V83_010352</name>
</gene>
<dbReference type="InterPro" id="IPR031348">
    <property type="entry name" value="PigL_N"/>
</dbReference>
<organism evidence="3 4">
    <name type="scientific">Neocucurbitaria cava</name>
    <dbReference type="NCBI Taxonomy" id="798079"/>
    <lineage>
        <taxon>Eukaryota</taxon>
        <taxon>Fungi</taxon>
        <taxon>Dikarya</taxon>
        <taxon>Ascomycota</taxon>
        <taxon>Pezizomycotina</taxon>
        <taxon>Dothideomycetes</taxon>
        <taxon>Pleosporomycetidae</taxon>
        <taxon>Pleosporales</taxon>
        <taxon>Pleosporineae</taxon>
        <taxon>Cucurbitariaceae</taxon>
        <taxon>Neocucurbitaria</taxon>
    </lineage>
</organism>
<feature type="coiled-coil region" evidence="1">
    <location>
        <begin position="38"/>
        <end position="72"/>
    </location>
</feature>
<feature type="domain" description="Azaphilone pigments biosynthesis cluster protein L N-terminal" evidence="2">
    <location>
        <begin position="1"/>
        <end position="148"/>
    </location>
</feature>
<dbReference type="AlphaFoldDB" id="A0A9W8Y0H8"/>
<proteinExistence type="predicted"/>
<dbReference type="OrthoDB" id="195446at2759"/>
<evidence type="ECO:0000313" key="4">
    <source>
        <dbReference type="Proteomes" id="UP001140560"/>
    </source>
</evidence>
<accession>A0A9W8Y0H8</accession>